<feature type="transmembrane region" description="Helical" evidence="1">
    <location>
        <begin position="79"/>
        <end position="98"/>
    </location>
</feature>
<keyword evidence="1" id="KW-0812">Transmembrane</keyword>
<feature type="transmembrane region" description="Helical" evidence="1">
    <location>
        <begin position="136"/>
        <end position="161"/>
    </location>
</feature>
<keyword evidence="3" id="KW-1185">Reference proteome</keyword>
<dbReference type="Proteomes" id="UP000192923">
    <property type="component" value="Unassembled WGS sequence"/>
</dbReference>
<gene>
    <name evidence="2" type="ORF">SAMN02949497_2446</name>
</gene>
<evidence type="ECO:0000313" key="2">
    <source>
        <dbReference type="EMBL" id="SMF95100.1"/>
    </source>
</evidence>
<feature type="transmembrane region" description="Helical" evidence="1">
    <location>
        <begin position="110"/>
        <end position="130"/>
    </location>
</feature>
<dbReference type="EMBL" id="FXAM01000001">
    <property type="protein sequence ID" value="SMF95100.1"/>
    <property type="molecule type" value="Genomic_DNA"/>
</dbReference>
<sequence>MSLQELFAQVEANPVAVLAYFGAIPALAWLAGRLHPKGWVGASPVRYAYTGLIYAVCLPGIMAAVALADTLGHGRLMQAGVLSELLPLLSMTVTLGLVRNQADPAQIPGFRRLTGFMWLLVLTAVAVFLLMKTRIWIFFGGGIGTLLVLMAALFFLLRWAFERAFGPGRG</sequence>
<dbReference type="AlphaFoldDB" id="A0A1Y6CXX5"/>
<dbReference type="STRING" id="1760988.SAMN02949497_2446"/>
<feature type="transmembrane region" description="Helical" evidence="1">
    <location>
        <begin position="15"/>
        <end position="35"/>
    </location>
</feature>
<keyword evidence="1" id="KW-1133">Transmembrane helix</keyword>
<proteinExistence type="predicted"/>
<evidence type="ECO:0000256" key="1">
    <source>
        <dbReference type="SAM" id="Phobius"/>
    </source>
</evidence>
<reference evidence="2 3" key="1">
    <citation type="submission" date="2016-12" db="EMBL/GenBank/DDBJ databases">
        <authorList>
            <person name="Song W.-J."/>
            <person name="Kurnit D.M."/>
        </authorList>
    </citation>
    <scope>NUCLEOTIDE SEQUENCE [LARGE SCALE GENOMIC DNA]</scope>
    <source>
        <strain evidence="2 3">175</strain>
    </source>
</reference>
<dbReference type="RefSeq" id="WP_085213045.1">
    <property type="nucleotide sequence ID" value="NZ_FXAM01000001.1"/>
</dbReference>
<feature type="transmembrane region" description="Helical" evidence="1">
    <location>
        <begin position="47"/>
        <end position="67"/>
    </location>
</feature>
<organism evidence="2 3">
    <name type="scientific">Methylomagnum ishizawai</name>
    <dbReference type="NCBI Taxonomy" id="1760988"/>
    <lineage>
        <taxon>Bacteria</taxon>
        <taxon>Pseudomonadati</taxon>
        <taxon>Pseudomonadota</taxon>
        <taxon>Gammaproteobacteria</taxon>
        <taxon>Methylococcales</taxon>
        <taxon>Methylococcaceae</taxon>
        <taxon>Methylomagnum</taxon>
    </lineage>
</organism>
<protein>
    <submittedName>
        <fullName evidence="2">Uncharacterized protein</fullName>
    </submittedName>
</protein>
<name>A0A1Y6CXX5_9GAMM</name>
<dbReference type="OrthoDB" id="1492885at2"/>
<accession>A0A1Y6CXX5</accession>
<keyword evidence="1" id="KW-0472">Membrane</keyword>
<evidence type="ECO:0000313" key="3">
    <source>
        <dbReference type="Proteomes" id="UP000192923"/>
    </source>
</evidence>